<evidence type="ECO:0000256" key="2">
    <source>
        <dbReference type="ARBA" id="ARBA00022989"/>
    </source>
</evidence>
<feature type="domain" description="Major facilitator superfamily (MFS) profile" evidence="5">
    <location>
        <begin position="1"/>
        <end position="411"/>
    </location>
</feature>
<sequence length="411" mass="42126">MGRRRKGPPMTAPSQHHRPGAVAVISLAQLFGTSLWFSANSVTEGLMLSWGATVADIGMLTNAVQIGFIAGTLIMALGGLADRFPASVIFVISALAGAAFNLGFALIAQDVVTGAAFRFLVGLSLAGIYPIGMKLIVSWAPDRVGQSLALLVAMLTLGTALPHLLRSTTGALPWHWVVAGSSGLAIIGAALIARLGDGPHLPRPTRRARRPDARHRPAVMDAFAVPAFRAAALGYFGHMWELYAFWTLVPLLVGATGLAAVYPALGVAGLSFLIIGTGALGCLAGGRLATVIGSARVALGALILSGACAVGVAVFWQGLPPALLLGLLLVWGALVVADSPQFSALSARACPRDAVAASLAIQNAVGFAITVASITLTMALFQRIGPAAVWLLVPGPVIGVLGFAIAGHRGR</sequence>
<dbReference type="Pfam" id="PF07690">
    <property type="entry name" value="MFS_1"/>
    <property type="match status" value="1"/>
</dbReference>
<dbReference type="Gene3D" id="1.20.1250.20">
    <property type="entry name" value="MFS general substrate transporter like domains"/>
    <property type="match status" value="1"/>
</dbReference>
<evidence type="ECO:0000256" key="3">
    <source>
        <dbReference type="ARBA" id="ARBA00023136"/>
    </source>
</evidence>
<evidence type="ECO:0000313" key="7">
    <source>
        <dbReference type="Proteomes" id="UP000306223"/>
    </source>
</evidence>
<dbReference type="InterPro" id="IPR011701">
    <property type="entry name" value="MFS"/>
</dbReference>
<dbReference type="GO" id="GO:0005886">
    <property type="term" value="C:plasma membrane"/>
    <property type="evidence" value="ECO:0007669"/>
    <property type="project" value="TreeGrafter"/>
</dbReference>
<feature type="transmembrane region" description="Helical" evidence="4">
    <location>
        <begin position="88"/>
        <end position="109"/>
    </location>
</feature>
<dbReference type="PROSITE" id="PS50850">
    <property type="entry name" value="MFS"/>
    <property type="match status" value="1"/>
</dbReference>
<reference evidence="6 7" key="1">
    <citation type="submission" date="2019-04" db="EMBL/GenBank/DDBJ databases">
        <authorList>
            <person name="Li J."/>
        </authorList>
    </citation>
    <scope>NUCLEOTIDE SEQUENCE [LARGE SCALE GENOMIC DNA]</scope>
    <source>
        <strain evidence="6 7">CCTCC AB2016182</strain>
    </source>
</reference>
<keyword evidence="1 4" id="KW-0812">Transmembrane</keyword>
<feature type="transmembrane region" description="Helical" evidence="4">
    <location>
        <begin position="322"/>
        <end position="342"/>
    </location>
</feature>
<dbReference type="AlphaFoldDB" id="A0A4V5MTU8"/>
<proteinExistence type="predicted"/>
<dbReference type="OrthoDB" id="9781976at2"/>
<feature type="transmembrane region" description="Helical" evidence="4">
    <location>
        <begin position="148"/>
        <end position="165"/>
    </location>
</feature>
<feature type="transmembrane region" description="Helical" evidence="4">
    <location>
        <begin position="177"/>
        <end position="197"/>
    </location>
</feature>
<dbReference type="InterPro" id="IPR020846">
    <property type="entry name" value="MFS_dom"/>
</dbReference>
<dbReference type="PANTHER" id="PTHR23521">
    <property type="entry name" value="TRANSPORTER MFS SUPERFAMILY"/>
    <property type="match status" value="1"/>
</dbReference>
<keyword evidence="7" id="KW-1185">Reference proteome</keyword>
<evidence type="ECO:0000256" key="4">
    <source>
        <dbReference type="SAM" id="Phobius"/>
    </source>
</evidence>
<keyword evidence="3 4" id="KW-0472">Membrane</keyword>
<comment type="caution">
    <text evidence="6">The sequence shown here is derived from an EMBL/GenBank/DDBJ whole genome shotgun (WGS) entry which is preliminary data.</text>
</comment>
<feature type="transmembrane region" description="Helical" evidence="4">
    <location>
        <begin position="260"/>
        <end position="285"/>
    </location>
</feature>
<gene>
    <name evidence="6" type="ORF">FA740_06790</name>
</gene>
<feature type="transmembrane region" description="Helical" evidence="4">
    <location>
        <begin position="59"/>
        <end position="81"/>
    </location>
</feature>
<dbReference type="PANTHER" id="PTHR23521:SF3">
    <property type="entry name" value="MFS TRANSPORTER"/>
    <property type="match status" value="1"/>
</dbReference>
<feature type="transmembrane region" description="Helical" evidence="4">
    <location>
        <begin position="354"/>
        <end position="381"/>
    </location>
</feature>
<dbReference type="GO" id="GO:0022857">
    <property type="term" value="F:transmembrane transporter activity"/>
    <property type="evidence" value="ECO:0007669"/>
    <property type="project" value="InterPro"/>
</dbReference>
<dbReference type="EMBL" id="SUNH01000008">
    <property type="protein sequence ID" value="TJZ85588.1"/>
    <property type="molecule type" value="Genomic_DNA"/>
</dbReference>
<dbReference type="Proteomes" id="UP000306223">
    <property type="component" value="Unassembled WGS sequence"/>
</dbReference>
<accession>A0A4V5MTU8</accession>
<feature type="transmembrane region" description="Helical" evidence="4">
    <location>
        <begin position="387"/>
        <end position="406"/>
    </location>
</feature>
<name>A0A4V5MTU8_9RHOB</name>
<feature type="transmembrane region" description="Helical" evidence="4">
    <location>
        <begin position="297"/>
        <end position="316"/>
    </location>
</feature>
<evidence type="ECO:0000256" key="1">
    <source>
        <dbReference type="ARBA" id="ARBA00022692"/>
    </source>
</evidence>
<evidence type="ECO:0000259" key="5">
    <source>
        <dbReference type="PROSITE" id="PS50850"/>
    </source>
</evidence>
<feature type="transmembrane region" description="Helical" evidence="4">
    <location>
        <begin position="115"/>
        <end position="136"/>
    </location>
</feature>
<dbReference type="InterPro" id="IPR036259">
    <property type="entry name" value="MFS_trans_sf"/>
</dbReference>
<protein>
    <submittedName>
        <fullName evidence="6">MFS transporter</fullName>
    </submittedName>
</protein>
<dbReference type="SUPFAM" id="SSF103473">
    <property type="entry name" value="MFS general substrate transporter"/>
    <property type="match status" value="1"/>
</dbReference>
<keyword evidence="2 4" id="KW-1133">Transmembrane helix</keyword>
<organism evidence="6 7">
    <name type="scientific">Paracoccus hibiscisoli</name>
    <dbReference type="NCBI Taxonomy" id="2023261"/>
    <lineage>
        <taxon>Bacteria</taxon>
        <taxon>Pseudomonadati</taxon>
        <taxon>Pseudomonadota</taxon>
        <taxon>Alphaproteobacteria</taxon>
        <taxon>Rhodobacterales</taxon>
        <taxon>Paracoccaceae</taxon>
        <taxon>Paracoccus</taxon>
    </lineage>
</organism>
<evidence type="ECO:0000313" key="6">
    <source>
        <dbReference type="EMBL" id="TJZ85588.1"/>
    </source>
</evidence>
<feature type="transmembrane region" description="Helical" evidence="4">
    <location>
        <begin position="21"/>
        <end position="39"/>
    </location>
</feature>